<evidence type="ECO:0000259" key="3">
    <source>
        <dbReference type="Pfam" id="PF07726"/>
    </source>
</evidence>
<accession>T0YP12</accession>
<evidence type="ECO:0000256" key="2">
    <source>
        <dbReference type="ARBA" id="ARBA00022840"/>
    </source>
</evidence>
<dbReference type="PANTHER" id="PTHR42759:SF1">
    <property type="entry name" value="MAGNESIUM-CHELATASE SUBUNIT CHLD"/>
    <property type="match status" value="1"/>
</dbReference>
<dbReference type="InterPro" id="IPR050764">
    <property type="entry name" value="CbbQ/NirQ/NorQ/GpvN"/>
</dbReference>
<dbReference type="SUPFAM" id="SSF52540">
    <property type="entry name" value="P-loop containing nucleoside triphosphate hydrolases"/>
    <property type="match status" value="1"/>
</dbReference>
<dbReference type="GO" id="GO:0016887">
    <property type="term" value="F:ATP hydrolysis activity"/>
    <property type="evidence" value="ECO:0007669"/>
    <property type="project" value="InterPro"/>
</dbReference>
<dbReference type="GO" id="GO:0005524">
    <property type="term" value="F:ATP binding"/>
    <property type="evidence" value="ECO:0007669"/>
    <property type="project" value="UniProtKB-KW"/>
</dbReference>
<feature type="non-terminal residue" evidence="4">
    <location>
        <position position="1"/>
    </location>
</feature>
<keyword evidence="2" id="KW-0067">ATP-binding</keyword>
<dbReference type="InterPro" id="IPR027417">
    <property type="entry name" value="P-loop_NTPase"/>
</dbReference>
<reference evidence="4" key="1">
    <citation type="submission" date="2013-08" db="EMBL/GenBank/DDBJ databases">
        <authorList>
            <person name="Mendez C."/>
            <person name="Richter M."/>
            <person name="Ferrer M."/>
            <person name="Sanchez J."/>
        </authorList>
    </citation>
    <scope>NUCLEOTIDE SEQUENCE</scope>
</reference>
<dbReference type="EMBL" id="AUZX01013679">
    <property type="protein sequence ID" value="EQD34848.1"/>
    <property type="molecule type" value="Genomic_DNA"/>
</dbReference>
<gene>
    <name evidence="4" type="ORF">B1A_18533</name>
</gene>
<dbReference type="PANTHER" id="PTHR42759">
    <property type="entry name" value="MOXR FAMILY PROTEIN"/>
    <property type="match status" value="1"/>
</dbReference>
<dbReference type="Gene3D" id="3.40.50.300">
    <property type="entry name" value="P-loop containing nucleotide triphosphate hydrolases"/>
    <property type="match status" value="1"/>
</dbReference>
<evidence type="ECO:0000313" key="4">
    <source>
        <dbReference type="EMBL" id="EQD34848.1"/>
    </source>
</evidence>
<dbReference type="InterPro" id="IPR011703">
    <property type="entry name" value="ATPase_AAA-3"/>
</dbReference>
<sequence>EQEIENSDKQIARMMDEIQKYYVGDREIISKIVASILSSGHVLLEDNPGIGKTFVAKLLASILGMSYKRIQFTPDLLPSDILGTKIYRPAKGEFELVKGPIFANLILADEINRAPPKTQSALLEAMEEKQVTIEGETFPLPRPFIVIATQNPIEFEGTYPLPEAQMDRFMIQLSFGYPKDDMEILKRRISWSNDDPSSQATKIFSPDSLIKIQSLVE</sequence>
<dbReference type="FunFam" id="3.40.50.300:FF:000640">
    <property type="entry name" value="MoxR family ATPase"/>
    <property type="match status" value="1"/>
</dbReference>
<dbReference type="Pfam" id="PF07726">
    <property type="entry name" value="AAA_3"/>
    <property type="match status" value="1"/>
</dbReference>
<comment type="caution">
    <text evidence="4">The sequence shown here is derived from an EMBL/GenBank/DDBJ whole genome shotgun (WGS) entry which is preliminary data.</text>
</comment>
<name>T0YP12_9ZZZZ</name>
<proteinExistence type="predicted"/>
<evidence type="ECO:0000256" key="1">
    <source>
        <dbReference type="ARBA" id="ARBA00022741"/>
    </source>
</evidence>
<keyword evidence="1" id="KW-0547">Nucleotide-binding</keyword>
<feature type="non-terminal residue" evidence="4">
    <location>
        <position position="217"/>
    </location>
</feature>
<organism evidence="4">
    <name type="scientific">mine drainage metagenome</name>
    <dbReference type="NCBI Taxonomy" id="410659"/>
    <lineage>
        <taxon>unclassified sequences</taxon>
        <taxon>metagenomes</taxon>
        <taxon>ecological metagenomes</taxon>
    </lineage>
</organism>
<reference evidence="4" key="2">
    <citation type="journal article" date="2014" name="ISME J.">
        <title>Microbial stratification in low pH oxic and suboxic macroscopic growths along an acid mine drainage.</title>
        <authorList>
            <person name="Mendez-Garcia C."/>
            <person name="Mesa V."/>
            <person name="Sprenger R.R."/>
            <person name="Richter M."/>
            <person name="Diez M.S."/>
            <person name="Solano J."/>
            <person name="Bargiela R."/>
            <person name="Golyshina O.V."/>
            <person name="Manteca A."/>
            <person name="Ramos J.L."/>
            <person name="Gallego J.R."/>
            <person name="Llorente I."/>
            <person name="Martins Dos Santos V.A."/>
            <person name="Jensen O.N."/>
            <person name="Pelaez A.I."/>
            <person name="Sanchez J."/>
            <person name="Ferrer M."/>
        </authorList>
    </citation>
    <scope>NUCLEOTIDE SEQUENCE</scope>
</reference>
<feature type="domain" description="ATPase AAA-3" evidence="3">
    <location>
        <begin position="41"/>
        <end position="171"/>
    </location>
</feature>
<dbReference type="CDD" id="cd00009">
    <property type="entry name" value="AAA"/>
    <property type="match status" value="1"/>
</dbReference>
<protein>
    <submittedName>
        <fullName evidence="4">Methanol dehydrogenase regulatory protein</fullName>
    </submittedName>
</protein>
<dbReference type="AlphaFoldDB" id="T0YP12"/>